<dbReference type="InterPro" id="IPR010288">
    <property type="entry name" value="EcsB_ABC"/>
</dbReference>
<protein>
    <submittedName>
        <fullName evidence="2">Uncharacterized protein</fullName>
    </submittedName>
</protein>
<organism evidence="2 3">
    <name type="scientific">Jeotgalibaca dankookensis</name>
    <dbReference type="NCBI Taxonomy" id="708126"/>
    <lineage>
        <taxon>Bacteria</taxon>
        <taxon>Bacillati</taxon>
        <taxon>Bacillota</taxon>
        <taxon>Bacilli</taxon>
        <taxon>Lactobacillales</taxon>
        <taxon>Carnobacteriaceae</taxon>
        <taxon>Jeotgalibaca</taxon>
    </lineage>
</organism>
<dbReference type="GO" id="GO:0016020">
    <property type="term" value="C:membrane"/>
    <property type="evidence" value="ECO:0007669"/>
    <property type="project" value="InterPro"/>
</dbReference>
<name>A0A1S6IMD6_9LACT</name>
<feature type="transmembrane region" description="Helical" evidence="1">
    <location>
        <begin position="375"/>
        <end position="395"/>
    </location>
</feature>
<keyword evidence="1" id="KW-1133">Transmembrane helix</keyword>
<dbReference type="Pfam" id="PF05975">
    <property type="entry name" value="EcsB"/>
    <property type="match status" value="1"/>
</dbReference>
<feature type="transmembrane region" description="Helical" evidence="1">
    <location>
        <begin position="107"/>
        <end position="127"/>
    </location>
</feature>
<evidence type="ECO:0000256" key="1">
    <source>
        <dbReference type="SAM" id="Phobius"/>
    </source>
</evidence>
<sequence>MTLEAILARRRKEHFKKLSKYLKYVLNDHFVLILVFLLGALAYQYSEFIKGLTGDFYLGKIIVALFLPAIVFMGKLATSATAADPVFLAINEKEWQASIAASKKRSLLIPASTLFLLTAAAMPILFVGKPLSLSVFLTLFSIGMVLKWFDLKLQEVNLRFGNQKQVRSFKKGLYLFGVLVYLVAFFINPFLGLLLVALGLIGSQYKIKEMQQALIDWELTVKTEENRNAKINRLLNLFIDAPSAKDHAKRRKYLDGLVRRLSGDNQAFQYLFARLFMRGNDYFPLFLRLTGIGFFVLVLTKLPVISIFLSLLILYLTGFQILPLYSQLSENAMVNLYPQDQSQKLASFSRVMRSLLLVEGFIFSLASFISLGLELGIFSLLLNGIFAILFAGIYTKKRLRK</sequence>
<keyword evidence="3" id="KW-1185">Reference proteome</keyword>
<proteinExistence type="predicted"/>
<accession>A0A1S6IMD6</accession>
<reference evidence="2 3" key="1">
    <citation type="journal article" date="2014" name="Int. J. Syst. Evol. Microbiol.">
        <title>Jeotgalibaca dankookensis gen. nov., sp. nov., a member of the family Carnobacteriaceae, isolated from seujeot (Korean traditional food).</title>
        <authorList>
            <person name="Lee D.G."/>
            <person name="Trujillo M.E."/>
            <person name="Kang H."/>
            <person name="Ahn T.Y."/>
        </authorList>
    </citation>
    <scope>NUCLEOTIDE SEQUENCE [LARGE SCALE GENOMIC DNA]</scope>
    <source>
        <strain evidence="2 3">EX-07</strain>
    </source>
</reference>
<dbReference type="OrthoDB" id="2447941at2"/>
<feature type="transmembrane region" description="Helical" evidence="1">
    <location>
        <begin position="351"/>
        <end position="369"/>
    </location>
</feature>
<feature type="transmembrane region" description="Helical" evidence="1">
    <location>
        <begin position="21"/>
        <end position="45"/>
    </location>
</feature>
<dbReference type="STRING" id="708126.BW727_100330"/>
<gene>
    <name evidence="2" type="ORF">BW727_100330</name>
</gene>
<dbReference type="KEGG" id="jda:BW727_100330"/>
<feature type="transmembrane region" description="Helical" evidence="1">
    <location>
        <begin position="57"/>
        <end position="77"/>
    </location>
</feature>
<dbReference type="Proteomes" id="UP000188993">
    <property type="component" value="Chromosome"/>
</dbReference>
<feature type="transmembrane region" description="Helical" evidence="1">
    <location>
        <begin position="292"/>
        <end position="316"/>
    </location>
</feature>
<keyword evidence="1" id="KW-0472">Membrane</keyword>
<dbReference type="PIRSF" id="PIRSF037259">
    <property type="entry name" value="EcsB_ABC"/>
    <property type="match status" value="1"/>
</dbReference>
<feature type="transmembrane region" description="Helical" evidence="1">
    <location>
        <begin position="172"/>
        <end position="201"/>
    </location>
</feature>
<dbReference type="AlphaFoldDB" id="A0A1S6IMD6"/>
<evidence type="ECO:0000313" key="3">
    <source>
        <dbReference type="Proteomes" id="UP000188993"/>
    </source>
</evidence>
<evidence type="ECO:0000313" key="2">
    <source>
        <dbReference type="EMBL" id="AQS52723.1"/>
    </source>
</evidence>
<keyword evidence="1" id="KW-0812">Transmembrane</keyword>
<dbReference type="EMBL" id="CP019728">
    <property type="protein sequence ID" value="AQS52723.1"/>
    <property type="molecule type" value="Genomic_DNA"/>
</dbReference>
<dbReference type="RefSeq" id="WP_062470973.1">
    <property type="nucleotide sequence ID" value="NZ_BBYN01000024.1"/>
</dbReference>